<dbReference type="GO" id="GO:0006520">
    <property type="term" value="P:amino acid metabolic process"/>
    <property type="evidence" value="ECO:0007669"/>
    <property type="project" value="InterPro"/>
</dbReference>
<evidence type="ECO:0000256" key="7">
    <source>
        <dbReference type="RuleBase" id="RU000382"/>
    </source>
</evidence>
<evidence type="ECO:0000256" key="5">
    <source>
        <dbReference type="ARBA" id="ARBA00023239"/>
    </source>
</evidence>
<keyword evidence="4 6" id="KW-0663">Pyridoxal phosphate</keyword>
<keyword evidence="5 7" id="KW-0456">Lyase</keyword>
<gene>
    <name evidence="8" type="ORF">BJ980_002520</name>
</gene>
<evidence type="ECO:0000256" key="1">
    <source>
        <dbReference type="ARBA" id="ARBA00001933"/>
    </source>
</evidence>
<dbReference type="GO" id="GO:0030170">
    <property type="term" value="F:pyridoxal phosphate binding"/>
    <property type="evidence" value="ECO:0007669"/>
    <property type="project" value="InterPro"/>
</dbReference>
<dbReference type="InterPro" id="IPR015422">
    <property type="entry name" value="PyrdxlP-dep_Trfase_small"/>
</dbReference>
<organism evidence="8 9">
    <name type="scientific">Nocardioides daedukensis</name>
    <dbReference type="NCBI Taxonomy" id="634462"/>
    <lineage>
        <taxon>Bacteria</taxon>
        <taxon>Bacillati</taxon>
        <taxon>Actinomycetota</taxon>
        <taxon>Actinomycetes</taxon>
        <taxon>Propionibacteriales</taxon>
        <taxon>Nocardioidaceae</taxon>
        <taxon>Nocardioides</taxon>
    </lineage>
</organism>
<dbReference type="AlphaFoldDB" id="A0A7Y9S302"/>
<dbReference type="Gene3D" id="3.40.640.10">
    <property type="entry name" value="Type I PLP-dependent aspartate aminotransferase-like (Major domain)"/>
    <property type="match status" value="1"/>
</dbReference>
<comment type="cofactor">
    <cofactor evidence="1 6 7">
        <name>pyridoxal 5'-phosphate</name>
        <dbReference type="ChEBI" id="CHEBI:597326"/>
    </cofactor>
</comment>
<dbReference type="Pfam" id="PF00282">
    <property type="entry name" value="Pyridoxal_deC"/>
    <property type="match status" value="1"/>
</dbReference>
<dbReference type="GO" id="GO:0005737">
    <property type="term" value="C:cytoplasm"/>
    <property type="evidence" value="ECO:0007669"/>
    <property type="project" value="TreeGrafter"/>
</dbReference>
<dbReference type="PANTHER" id="PTHR45677:SF8">
    <property type="entry name" value="CYSTEINE SULFINIC ACID DECARBOXYLASE"/>
    <property type="match status" value="1"/>
</dbReference>
<evidence type="ECO:0000256" key="3">
    <source>
        <dbReference type="ARBA" id="ARBA00022793"/>
    </source>
</evidence>
<dbReference type="GO" id="GO:0004058">
    <property type="term" value="F:aromatic-L-amino-acid decarboxylase activity"/>
    <property type="evidence" value="ECO:0007669"/>
    <property type="project" value="UniProtKB-ARBA"/>
</dbReference>
<proteinExistence type="inferred from homology"/>
<feature type="modified residue" description="N6-(pyridoxal phosphate)lysine" evidence="6">
    <location>
        <position position="305"/>
    </location>
</feature>
<dbReference type="EC" id="4.1.1.86" evidence="8"/>
<reference evidence="8 9" key="1">
    <citation type="submission" date="2020-07" db="EMBL/GenBank/DDBJ databases">
        <title>Sequencing the genomes of 1000 actinobacteria strains.</title>
        <authorList>
            <person name="Klenk H.-P."/>
        </authorList>
    </citation>
    <scope>NUCLEOTIDE SEQUENCE [LARGE SCALE GENOMIC DNA]</scope>
    <source>
        <strain evidence="8 9">DSM 23819</strain>
    </source>
</reference>
<dbReference type="InterPro" id="IPR002129">
    <property type="entry name" value="PyrdxlP-dep_de-COase"/>
</dbReference>
<dbReference type="PANTHER" id="PTHR45677">
    <property type="entry name" value="GLUTAMATE DECARBOXYLASE-RELATED"/>
    <property type="match status" value="1"/>
</dbReference>
<comment type="similarity">
    <text evidence="2 7">Belongs to the group II decarboxylase family.</text>
</comment>
<dbReference type="EMBL" id="JACCAA010000001">
    <property type="protein sequence ID" value="NYG59597.1"/>
    <property type="molecule type" value="Genomic_DNA"/>
</dbReference>
<keyword evidence="9" id="KW-1185">Reference proteome</keyword>
<accession>A0A7Y9S302</accession>
<dbReference type="CDD" id="cd06450">
    <property type="entry name" value="DOPA_deC_like"/>
    <property type="match status" value="1"/>
</dbReference>
<name>A0A7Y9S302_9ACTN</name>
<evidence type="ECO:0000256" key="6">
    <source>
        <dbReference type="PIRSR" id="PIRSR602129-50"/>
    </source>
</evidence>
<evidence type="ECO:0000313" key="9">
    <source>
        <dbReference type="Proteomes" id="UP000540656"/>
    </source>
</evidence>
<dbReference type="Proteomes" id="UP000540656">
    <property type="component" value="Unassembled WGS sequence"/>
</dbReference>
<dbReference type="InterPro" id="IPR015424">
    <property type="entry name" value="PyrdxlP-dep_Trfase"/>
</dbReference>
<evidence type="ECO:0000256" key="4">
    <source>
        <dbReference type="ARBA" id="ARBA00022898"/>
    </source>
</evidence>
<protein>
    <submittedName>
        <fullName evidence="8">L-2,4-diaminobutyrate decarboxylase</fullName>
        <ecNumber evidence="8">4.1.1.86</ecNumber>
    </submittedName>
</protein>
<keyword evidence="3" id="KW-0210">Decarboxylase</keyword>
<dbReference type="SUPFAM" id="SSF53383">
    <property type="entry name" value="PLP-dependent transferases"/>
    <property type="match status" value="1"/>
</dbReference>
<comment type="caution">
    <text evidence="8">The sequence shown here is derived from an EMBL/GenBank/DDBJ whole genome shotgun (WGS) entry which is preliminary data.</text>
</comment>
<dbReference type="Gene3D" id="3.90.1150.10">
    <property type="entry name" value="Aspartate Aminotransferase, domain 1"/>
    <property type="match status" value="1"/>
</dbReference>
<dbReference type="InterPro" id="IPR015421">
    <property type="entry name" value="PyrdxlP-dep_Trfase_major"/>
</dbReference>
<dbReference type="RefSeq" id="WP_343047803.1">
    <property type="nucleotide sequence ID" value="NZ_JACCAA010000001.1"/>
</dbReference>
<dbReference type="InterPro" id="IPR010977">
    <property type="entry name" value="Aromatic_deC"/>
</dbReference>
<evidence type="ECO:0000256" key="2">
    <source>
        <dbReference type="ARBA" id="ARBA00009533"/>
    </source>
</evidence>
<evidence type="ECO:0000313" key="8">
    <source>
        <dbReference type="EMBL" id="NYG59597.1"/>
    </source>
</evidence>
<dbReference type="GO" id="GO:0033983">
    <property type="term" value="F:diaminobutyrate decarboxylase activity"/>
    <property type="evidence" value="ECO:0007669"/>
    <property type="project" value="UniProtKB-EC"/>
</dbReference>
<dbReference type="GO" id="GO:0019752">
    <property type="term" value="P:carboxylic acid metabolic process"/>
    <property type="evidence" value="ECO:0007669"/>
    <property type="project" value="InterPro"/>
</dbReference>
<sequence length="486" mass="52604">MSLTPAHHLFHPAHADAWAHTLTTGIDHLTQHLGKVRGPSTGTPPELAAKLVADVDLDSPLGEVGPALEELSRLYLDDAIWFHEPGYAAHLNCPVVIPALLAELFISSVNSSLDTFDQSVGGTFIERHLIDWTAERIGFAPTGAPGQPLGADGIFTSGGTQSNLQAMHLARDQFAHVAPKRLRIFVSVDGHFSIQKAARILGLGDAAVVCVPVDEQRRMDPLALESALERCLADGLVPMAVVSTAGTTDFGAIDQLGPIGALCRDHGAWFHVDAAYGGGLLASTRRRHLLDGIELADSVTVDYHKTWFQPVSASAVIVRDTSTMRHVTWHADYLNPKDAEHPNQVDKSMQTTRRFDALKLWLSLRIMGPDQIGDYFDTVIDLAREVHDLVVQCRDIEVAAEPGLSTLVFRYRPAGACPEEVSRLNTRIRSALYSAGRSMVAATRIDGQVWLKLTLLNPMATTEQILAIVDEVRSTGAGLLSVEGAA</sequence>
<dbReference type="PRINTS" id="PR00800">
    <property type="entry name" value="YHDCRBOXLASE"/>
</dbReference>